<dbReference type="AlphaFoldDB" id="X1GIZ0"/>
<proteinExistence type="predicted"/>
<protein>
    <submittedName>
        <fullName evidence="1">Uncharacterized protein</fullName>
    </submittedName>
</protein>
<sequence>SLKDIGYNDEKAGNMLAWAKIQKRGPEKDLTRAMILQAYNYGLIDQTKALEYIGGMGYDDEESKLILDLEDSRAEQQVKIEEVKVLNYKFSKDVISIAEYDTAMGALGLPKTKIASERVKARQMFDKRIKLPTKADIEDWLKKGIIKLPEYKVRLSSIGYQEADIELFAKAVVI</sequence>
<evidence type="ECO:0000313" key="1">
    <source>
        <dbReference type="EMBL" id="GAH32948.1"/>
    </source>
</evidence>
<comment type="caution">
    <text evidence="1">The sequence shown here is derived from an EMBL/GenBank/DDBJ whole genome shotgun (WGS) entry which is preliminary data.</text>
</comment>
<organism evidence="1">
    <name type="scientific">marine sediment metagenome</name>
    <dbReference type="NCBI Taxonomy" id="412755"/>
    <lineage>
        <taxon>unclassified sequences</taxon>
        <taxon>metagenomes</taxon>
        <taxon>ecological metagenomes</taxon>
    </lineage>
</organism>
<accession>X1GIZ0</accession>
<gene>
    <name evidence="1" type="ORF">S03H2_17640</name>
</gene>
<feature type="non-terminal residue" evidence="1">
    <location>
        <position position="1"/>
    </location>
</feature>
<name>X1GIZ0_9ZZZZ</name>
<dbReference type="EMBL" id="BARU01009114">
    <property type="protein sequence ID" value="GAH32948.1"/>
    <property type="molecule type" value="Genomic_DNA"/>
</dbReference>
<reference evidence="1" key="1">
    <citation type="journal article" date="2014" name="Front. Microbiol.">
        <title>High frequency of phylogenetically diverse reductive dehalogenase-homologous genes in deep subseafloor sedimentary metagenomes.</title>
        <authorList>
            <person name="Kawai M."/>
            <person name="Futagami T."/>
            <person name="Toyoda A."/>
            <person name="Takaki Y."/>
            <person name="Nishi S."/>
            <person name="Hori S."/>
            <person name="Arai W."/>
            <person name="Tsubouchi T."/>
            <person name="Morono Y."/>
            <person name="Uchiyama I."/>
            <person name="Ito T."/>
            <person name="Fujiyama A."/>
            <person name="Inagaki F."/>
            <person name="Takami H."/>
        </authorList>
    </citation>
    <scope>NUCLEOTIDE SEQUENCE</scope>
    <source>
        <strain evidence="1">Expedition CK06-06</strain>
    </source>
</reference>